<organism evidence="8 9">
    <name type="scientific">Pteropus vampyrus</name>
    <name type="common">Large flying fox</name>
    <dbReference type="NCBI Taxonomy" id="132908"/>
    <lineage>
        <taxon>Eukaryota</taxon>
        <taxon>Metazoa</taxon>
        <taxon>Chordata</taxon>
        <taxon>Craniata</taxon>
        <taxon>Vertebrata</taxon>
        <taxon>Euteleostomi</taxon>
        <taxon>Mammalia</taxon>
        <taxon>Eutheria</taxon>
        <taxon>Laurasiatheria</taxon>
        <taxon>Chiroptera</taxon>
        <taxon>Yinpterochiroptera</taxon>
        <taxon>Pteropodoidea</taxon>
        <taxon>Pteropodidae</taxon>
        <taxon>Pteropodinae</taxon>
        <taxon>Pteropus</taxon>
    </lineage>
</organism>
<dbReference type="SUPFAM" id="SSF48452">
    <property type="entry name" value="TPR-like"/>
    <property type="match status" value="1"/>
</dbReference>
<evidence type="ECO:0000256" key="1">
    <source>
        <dbReference type="ARBA" id="ARBA00004496"/>
    </source>
</evidence>
<dbReference type="RefSeq" id="XP_023385934.1">
    <property type="nucleotide sequence ID" value="XM_023530166.1"/>
</dbReference>
<dbReference type="CTD" id="83894"/>
<evidence type="ECO:0000256" key="5">
    <source>
        <dbReference type="ARBA" id="ARBA00040665"/>
    </source>
</evidence>
<dbReference type="SMART" id="SM00028">
    <property type="entry name" value="TPR"/>
    <property type="match status" value="5"/>
</dbReference>
<evidence type="ECO:0000256" key="3">
    <source>
        <dbReference type="ARBA" id="ARBA00022737"/>
    </source>
</evidence>
<comment type="subcellular location">
    <subcellularLocation>
        <location evidence="1">Cytoplasm</location>
    </subcellularLocation>
</comment>
<evidence type="ECO:0000256" key="6">
    <source>
        <dbReference type="ARBA" id="ARBA00044739"/>
    </source>
</evidence>
<feature type="repeat" description="TPR" evidence="7">
    <location>
        <begin position="354"/>
        <end position="387"/>
    </location>
</feature>
<proteinExistence type="predicted"/>
<evidence type="ECO:0000313" key="9">
    <source>
        <dbReference type="RefSeq" id="XP_023385934.1"/>
    </source>
</evidence>
<dbReference type="InterPro" id="IPR019734">
    <property type="entry name" value="TPR_rpt"/>
</dbReference>
<comment type="function">
    <text evidence="6">Axonemal protein which is implicated in axonemal and/or peri-axonemal structure assembly and regulates flagellum assembly and beating and therefore sperm motility.</text>
</comment>
<name>A0A6P6CEV3_PTEVA</name>
<dbReference type="PANTHER" id="PTHR46630:SF1">
    <property type="entry name" value="TETRATRICOPEPTIDE REPEAT PROTEIN 29"/>
    <property type="match status" value="1"/>
</dbReference>
<dbReference type="OrthoDB" id="626167at2759"/>
<dbReference type="Pfam" id="PF13424">
    <property type="entry name" value="TPR_12"/>
    <property type="match status" value="1"/>
</dbReference>
<dbReference type="GO" id="GO:0036126">
    <property type="term" value="C:sperm flagellum"/>
    <property type="evidence" value="ECO:0007669"/>
    <property type="project" value="TreeGrafter"/>
</dbReference>
<dbReference type="InterPro" id="IPR011990">
    <property type="entry name" value="TPR-like_helical_dom_sf"/>
</dbReference>
<dbReference type="GO" id="GO:0005737">
    <property type="term" value="C:cytoplasm"/>
    <property type="evidence" value="ECO:0007669"/>
    <property type="project" value="UniProtKB-SubCell"/>
</dbReference>
<dbReference type="PROSITE" id="PS50005">
    <property type="entry name" value="TPR"/>
    <property type="match status" value="2"/>
</dbReference>
<sequence length="450" mass="52096">MTTLPPVPMTRPKLTSLARQKLPCSPRRIPRSQLIKEKGDIDHYVEVNFKGLSKEEVAAYRNSYKKSICVDMLRDGYHKSFTELFALMEKWDALREAARVRSLLWLQRPLEEQPDKLDHFYYYLTRAEVAERKGYFEDVYNNLYALACYFNNSEDKWVRNHFYERCFQIAQLIKIDGGKKEAEAHGHMGLLFEEDDQLLEAAEHYEAFHQLTQGRVWKDETGRFLNLLACESLLRTYRLLADKMLENKEYKQAISTLLKASEIAKEGNDKRMEGEASYYLGLAYLAAGNYETALTVFNTYGEISTNLDDDLSLGRAYEAIARVLQSQGEMTEAIKYLKKVVKISQNNFQWLDVVRASTMLGDIYNKKGYYNKASEYFQQAFDTTAELTNIPLMDETKVHYGIAKAHQMMRTVSNYVESADLASLDYLLSWKESRSDIALDPVVVILNIQQ</sequence>
<gene>
    <name evidence="9" type="primary">TTC29</name>
</gene>
<evidence type="ECO:0000256" key="2">
    <source>
        <dbReference type="ARBA" id="ARBA00022490"/>
    </source>
</evidence>
<keyword evidence="3" id="KW-0677">Repeat</keyword>
<keyword evidence="8" id="KW-1185">Reference proteome</keyword>
<dbReference type="Pfam" id="PF13432">
    <property type="entry name" value="TPR_16"/>
    <property type="match status" value="1"/>
</dbReference>
<dbReference type="Proteomes" id="UP000515202">
    <property type="component" value="Unplaced"/>
</dbReference>
<reference evidence="9" key="1">
    <citation type="submission" date="2025-08" db="UniProtKB">
        <authorList>
            <consortium name="RefSeq"/>
        </authorList>
    </citation>
    <scope>IDENTIFICATION</scope>
    <source>
        <tissue evidence="9">Kidney</tissue>
    </source>
</reference>
<dbReference type="AlphaFoldDB" id="A0A6P6CEV3"/>
<dbReference type="Gene3D" id="1.25.40.10">
    <property type="entry name" value="Tetratricopeptide repeat domain"/>
    <property type="match status" value="2"/>
</dbReference>
<evidence type="ECO:0000256" key="7">
    <source>
        <dbReference type="PROSITE-ProRule" id="PRU00339"/>
    </source>
</evidence>
<feature type="repeat" description="TPR" evidence="7">
    <location>
        <begin position="314"/>
        <end position="347"/>
    </location>
</feature>
<keyword evidence="2" id="KW-0963">Cytoplasm</keyword>
<dbReference type="GO" id="GO:0003341">
    <property type="term" value="P:cilium movement"/>
    <property type="evidence" value="ECO:0007669"/>
    <property type="project" value="TreeGrafter"/>
</dbReference>
<evidence type="ECO:0000256" key="4">
    <source>
        <dbReference type="ARBA" id="ARBA00022803"/>
    </source>
</evidence>
<dbReference type="KEGG" id="pvp:105291586"/>
<keyword evidence="4 7" id="KW-0802">TPR repeat</keyword>
<accession>A0A6P6CEV3</accession>
<dbReference type="PANTHER" id="PTHR46630">
    <property type="entry name" value="TETRATRICOPEPTIDE REPEAT PROTEIN 29"/>
    <property type="match status" value="1"/>
</dbReference>
<dbReference type="GeneID" id="105291586"/>
<protein>
    <recommendedName>
        <fullName evidence="5">Tetratricopeptide repeat protein 29</fullName>
    </recommendedName>
</protein>
<dbReference type="InterPro" id="IPR051476">
    <property type="entry name" value="Bac_ResReg_Asp_Phosphatase"/>
</dbReference>
<evidence type="ECO:0000313" key="8">
    <source>
        <dbReference type="Proteomes" id="UP000515202"/>
    </source>
</evidence>